<reference evidence="3 4" key="1">
    <citation type="journal article" date="2015" name="Genome Biol. Evol.">
        <title>Comparative Genomics of a Bacterivorous Green Alga Reveals Evolutionary Causalities and Consequences of Phago-Mixotrophic Mode of Nutrition.</title>
        <authorList>
            <person name="Burns J.A."/>
            <person name="Paasch A."/>
            <person name="Narechania A."/>
            <person name="Kim E."/>
        </authorList>
    </citation>
    <scope>NUCLEOTIDE SEQUENCE [LARGE SCALE GENOMIC DNA]</scope>
    <source>
        <strain evidence="3 4">PLY_AMNH</strain>
    </source>
</reference>
<proteinExistence type="predicted"/>
<dbReference type="Proteomes" id="UP001190700">
    <property type="component" value="Unassembled WGS sequence"/>
</dbReference>
<dbReference type="InterPro" id="IPR014756">
    <property type="entry name" value="Ig_E-set"/>
</dbReference>
<keyword evidence="4" id="KW-1185">Reference proteome</keyword>
<gene>
    <name evidence="3" type="ORF">CYMTET_35502</name>
</gene>
<name>A0AAE0F917_9CHLO</name>
<dbReference type="InterPro" id="IPR017868">
    <property type="entry name" value="Filamin/ABP280_repeat-like"/>
</dbReference>
<evidence type="ECO:0000313" key="4">
    <source>
        <dbReference type="Proteomes" id="UP001190700"/>
    </source>
</evidence>
<feature type="domain" description="Tyrosine-protein kinase ephrin type A/B receptor-like" evidence="2">
    <location>
        <begin position="1059"/>
        <end position="1099"/>
    </location>
</feature>
<dbReference type="SUPFAM" id="SSF57184">
    <property type="entry name" value="Growth factor receptor domain"/>
    <property type="match status" value="1"/>
</dbReference>
<evidence type="ECO:0000256" key="1">
    <source>
        <dbReference type="PROSITE-ProRule" id="PRU00087"/>
    </source>
</evidence>
<dbReference type="Pfam" id="PF07699">
    <property type="entry name" value="Ephrin_rec_like"/>
    <property type="match status" value="1"/>
</dbReference>
<evidence type="ECO:0000259" key="2">
    <source>
        <dbReference type="Pfam" id="PF07699"/>
    </source>
</evidence>
<dbReference type="InterPro" id="IPR013783">
    <property type="entry name" value="Ig-like_fold"/>
</dbReference>
<dbReference type="InterPro" id="IPR011641">
    <property type="entry name" value="Tyr-kin_ephrin_A/B_rcpt-like"/>
</dbReference>
<dbReference type="SUPFAM" id="SSF81296">
    <property type="entry name" value="E set domains"/>
    <property type="match status" value="1"/>
</dbReference>
<accession>A0AAE0F917</accession>
<feature type="non-terminal residue" evidence="3">
    <location>
        <position position="1"/>
    </location>
</feature>
<organism evidence="3 4">
    <name type="scientific">Cymbomonas tetramitiformis</name>
    <dbReference type="NCBI Taxonomy" id="36881"/>
    <lineage>
        <taxon>Eukaryota</taxon>
        <taxon>Viridiplantae</taxon>
        <taxon>Chlorophyta</taxon>
        <taxon>Pyramimonadophyceae</taxon>
        <taxon>Pyramimonadales</taxon>
        <taxon>Pyramimonadaceae</taxon>
        <taxon>Cymbomonas</taxon>
    </lineage>
</organism>
<dbReference type="PROSITE" id="PS50194">
    <property type="entry name" value="FILAMIN_REPEAT"/>
    <property type="match status" value="1"/>
</dbReference>
<feature type="non-terminal residue" evidence="3">
    <location>
        <position position="1125"/>
    </location>
</feature>
<dbReference type="AlphaFoldDB" id="A0AAE0F917"/>
<dbReference type="Gene3D" id="2.60.40.10">
    <property type="entry name" value="Immunoglobulins"/>
    <property type="match status" value="2"/>
</dbReference>
<evidence type="ECO:0000313" key="3">
    <source>
        <dbReference type="EMBL" id="KAK3255309.1"/>
    </source>
</evidence>
<sequence>TDNGNGTHTLQATVFTAQGVHELYLLEDPFASANDTHEACSQGERPAGCITLGGAALGPVTVRASVALAARSVLKGSKQLVTLAGAAQLLVVQARDTYGNDLRENSTGRFSLALWLNQSASYGQSDMVTAEEPYSEQSVAEGDGTYTISWAATHAGTYTLCVTGITEAEPAESEVHVINGDCEVQLEVSHSTMNGNRTFAVMQRSLDAWASFEKGDVNASFNPLIEPLNMTLDEIMAYQSENRSVTALAGTIINILIYARDSYDNDYLSQDLRFASWVELLEDSAEGAEACVDNPWEWMDACGDDCGVYEAAGLCASGAPSTTDTAAFERCSVDNVTAVQACCACGGGKYSVNVTYEGQPFGNVSLGQYLVMVEAPVVSTVYMLQVQFYNGTETSGGNLANSPIVLQIMPGIVYVEHCCLSLRSDQQQPVTSSACDPAGANPGGSLSAGTSLSYVVHLFDKHDNLATGFETQLVVCVHARCQDAPAGWVDSAGRNCSAYEAQALCTAAGGVGTGFADDTCYAGGTCLADYSAGGKSAAEACCACGGGDGELVPDLTQVLLSELGSSEVHFEMQVNTAGNYTLRVYGNTTECGDPVGAARQVAGSPVELVVQENGAQLAGNASQLLQQEASPYAEAGMGLLMEVQGRDIYGNAITEMDPTVFNFTMVVAMLTECESDDAVPCPEHIDADLVALGGAWCCGPRAAEYLTMDTRGDGVYTAMLDETAVGHYAVSAVGSDGGKAWTSSGNQTVVLVGATNISSTQCYASASNSSDASAGSASHTFTSTQALEFLVHARDRYNNSITQVSSNENFAAFLEADGLAASRRRSLLADEGQTTANATNATEGANNSNVTGATNISWAEYQNTSTFLVQLEAQSSAGNYSLYVYYAIDGKGTPEGEWQGISGLPIGVVVVPDVLSPTASTVMTADDGTIYCSVLPEGEVTRLELIFRDAYGNALSTGLAEDAEVLAAEVNEPATGKLVEAVEGEDARNGTYWLSFAMTTNGTFNLSIDYGRQVAFGSPYPMVVIGLNCSLSTGASMLQTSADGSECLCRPGHKVVLGGASCQPCPKGEYTSTAHQSECLTCATSMTTLFEASSSALDCVCTDGYYQEEVGKECYPCPDGAICTN</sequence>
<comment type="caution">
    <text evidence="3">The sequence shown here is derived from an EMBL/GenBank/DDBJ whole genome shotgun (WGS) entry which is preliminary data.</text>
</comment>
<dbReference type="Gene3D" id="2.10.50.10">
    <property type="entry name" value="Tumor Necrosis Factor Receptor, subunit A, domain 2"/>
    <property type="match status" value="1"/>
</dbReference>
<dbReference type="CDD" id="cd00185">
    <property type="entry name" value="TNFRSF"/>
    <property type="match status" value="1"/>
</dbReference>
<feature type="repeat" description="Filamin" evidence="1">
    <location>
        <begin position="966"/>
        <end position="1024"/>
    </location>
</feature>
<dbReference type="SMART" id="SM01411">
    <property type="entry name" value="Ephrin_rec_like"/>
    <property type="match status" value="1"/>
</dbReference>
<protein>
    <recommendedName>
        <fullName evidence="2">Tyrosine-protein kinase ephrin type A/B receptor-like domain-containing protein</fullName>
    </recommendedName>
</protein>
<dbReference type="EMBL" id="LGRX02022747">
    <property type="protein sequence ID" value="KAK3255309.1"/>
    <property type="molecule type" value="Genomic_DNA"/>
</dbReference>
<dbReference type="InterPro" id="IPR009030">
    <property type="entry name" value="Growth_fac_rcpt_cys_sf"/>
</dbReference>